<proteinExistence type="inferred from homology"/>
<reference evidence="3" key="1">
    <citation type="submission" date="2020-12" db="EMBL/GenBank/DDBJ databases">
        <title>Metabolic potential, ecology and presence of endohyphal bacteria is reflected in genomic diversity of Mucoromycotina.</title>
        <authorList>
            <person name="Muszewska A."/>
            <person name="Okrasinska A."/>
            <person name="Steczkiewicz K."/>
            <person name="Drgas O."/>
            <person name="Orlowska M."/>
            <person name="Perlinska-Lenart U."/>
            <person name="Aleksandrzak-Piekarczyk T."/>
            <person name="Szatraj K."/>
            <person name="Zielenkiewicz U."/>
            <person name="Pilsyk S."/>
            <person name="Malc E."/>
            <person name="Mieczkowski P."/>
            <person name="Kruszewska J.S."/>
            <person name="Biernat P."/>
            <person name="Pawlowska J."/>
        </authorList>
    </citation>
    <scope>NUCLEOTIDE SEQUENCE</scope>
    <source>
        <strain evidence="3">WA0000051536</strain>
    </source>
</reference>
<name>A0A8H7PDF3_9FUNG</name>
<dbReference type="InterPro" id="IPR012341">
    <property type="entry name" value="6hp_glycosidase-like_sf"/>
</dbReference>
<dbReference type="EMBL" id="JAEPRA010000029">
    <property type="protein sequence ID" value="KAG2171884.1"/>
    <property type="molecule type" value="Genomic_DNA"/>
</dbReference>
<evidence type="ECO:0000256" key="1">
    <source>
        <dbReference type="ARBA" id="ARBA00022801"/>
    </source>
</evidence>
<dbReference type="InterPro" id="IPR008928">
    <property type="entry name" value="6-hairpin_glycosidase_sf"/>
</dbReference>
<dbReference type="SUPFAM" id="SSF48208">
    <property type="entry name" value="Six-hairpin glycosidases"/>
    <property type="match status" value="1"/>
</dbReference>
<organism evidence="3 4">
    <name type="scientific">Umbelopsis vinacea</name>
    <dbReference type="NCBI Taxonomy" id="44442"/>
    <lineage>
        <taxon>Eukaryota</taxon>
        <taxon>Fungi</taxon>
        <taxon>Fungi incertae sedis</taxon>
        <taxon>Mucoromycota</taxon>
        <taxon>Mucoromycotina</taxon>
        <taxon>Umbelopsidomycetes</taxon>
        <taxon>Umbelopsidales</taxon>
        <taxon>Umbelopsidaceae</taxon>
        <taxon>Umbelopsis</taxon>
    </lineage>
</organism>
<keyword evidence="4" id="KW-1185">Reference proteome</keyword>
<dbReference type="OrthoDB" id="2317065at2759"/>
<evidence type="ECO:0000313" key="4">
    <source>
        <dbReference type="Proteomes" id="UP000612746"/>
    </source>
</evidence>
<dbReference type="InterPro" id="IPR010905">
    <property type="entry name" value="Glyco_hydro_88"/>
</dbReference>
<dbReference type="InterPro" id="IPR052369">
    <property type="entry name" value="UG_Glycosaminoglycan_Hydrolase"/>
</dbReference>
<accession>A0A8H7PDF3</accession>
<protein>
    <submittedName>
        <fullName evidence="3">Uncharacterized protein</fullName>
    </submittedName>
</protein>
<dbReference type="GO" id="GO:0000272">
    <property type="term" value="P:polysaccharide catabolic process"/>
    <property type="evidence" value="ECO:0007669"/>
    <property type="project" value="TreeGrafter"/>
</dbReference>
<dbReference type="Proteomes" id="UP000612746">
    <property type="component" value="Unassembled WGS sequence"/>
</dbReference>
<comment type="similarity">
    <text evidence="2">Belongs to the glycosyl hydrolase 88 family.</text>
</comment>
<comment type="caution">
    <text evidence="3">The sequence shown here is derived from an EMBL/GenBank/DDBJ whole genome shotgun (WGS) entry which is preliminary data.</text>
</comment>
<dbReference type="AlphaFoldDB" id="A0A8H7PDF3"/>
<gene>
    <name evidence="3" type="ORF">INT44_006113</name>
</gene>
<dbReference type="Pfam" id="PF07470">
    <property type="entry name" value="Glyco_hydro_88"/>
    <property type="match status" value="1"/>
</dbReference>
<dbReference type="GO" id="GO:0052757">
    <property type="term" value="F:chondroitin hydrolase activity"/>
    <property type="evidence" value="ECO:0007669"/>
    <property type="project" value="TreeGrafter"/>
</dbReference>
<keyword evidence="1" id="KW-0378">Hydrolase</keyword>
<evidence type="ECO:0000313" key="3">
    <source>
        <dbReference type="EMBL" id="KAG2171884.1"/>
    </source>
</evidence>
<sequence>MTQSSETGHNSSTGQDQVDHLGIKGLLSPEIYNTIWKVAAPALNKEDPPTEFPHYTTPGTDKYEYVPPFKWTSGFFPGSIWALYERQLKKNGDAESAPVSPEQLLKAGRLWESGLVEQQFNTNTHDIGFLIMPAFQRDYELTGNEAALDIIIQAAKSLTTRYSSKTKAIRSWNEKVSKSYSYTDMNKHFLVIIDNMMNLELLYYAAEKSGNKEFYDIATTHAETTLKHHFRPDNSSYHLVVYDTQTGEVTGKMTHQGYADESTWSRGQAWALYGYAVTYKYTKDPKFLEASKKFTEMFLSKVAEDGTVFWDFDAERPTYWDVSAGMIACSGMLLQQQLDPTLNYLPYISKILSRAITGSSGNGDTILEHSTVNNNADAMPGMRIADTGLVYADYYFIETVNRLLDMGLIN</sequence>
<dbReference type="Gene3D" id="1.50.10.10">
    <property type="match status" value="1"/>
</dbReference>
<dbReference type="PANTHER" id="PTHR36845:SF1">
    <property type="entry name" value="HYDROLASE, PUTATIVE (AFU_ORTHOLOGUE AFUA_7G05090)-RELATED"/>
    <property type="match status" value="1"/>
</dbReference>
<dbReference type="PANTHER" id="PTHR36845">
    <property type="entry name" value="HYDROLASE, PUTATIVE (AFU_ORTHOLOGUE AFUA_7G05090)-RELATED"/>
    <property type="match status" value="1"/>
</dbReference>
<evidence type="ECO:0000256" key="2">
    <source>
        <dbReference type="ARBA" id="ARBA00038358"/>
    </source>
</evidence>